<dbReference type="OrthoDB" id="33123at10239"/>
<evidence type="ECO:0000313" key="3">
    <source>
        <dbReference type="EMBL" id="AJR28335.1"/>
    </source>
</evidence>
<sequence length="100" mass="11323">MWREWSAAFSSQRLNSGLQRKTKLNVLEWLALVLCFPLVFTTSSVFTFNCGMDALQWLSTEKRSELLSAHRSTPETPWMGSAMSKNGEKPTTHIPPPGEH</sequence>
<evidence type="ECO:0000256" key="2">
    <source>
        <dbReference type="SAM" id="Phobius"/>
    </source>
</evidence>
<keyword evidence="2" id="KW-0472">Membrane</keyword>
<evidence type="ECO:0000313" key="4">
    <source>
        <dbReference type="Proteomes" id="UP000166209"/>
    </source>
</evidence>
<dbReference type="GeneID" id="32707900"/>
<dbReference type="EMBL" id="KM204989">
    <property type="protein sequence ID" value="AJR28335.1"/>
    <property type="molecule type" value="Viral_cRNA"/>
</dbReference>
<keyword evidence="4" id="KW-1185">Reference proteome</keyword>
<protein>
    <submittedName>
        <fullName evidence="3">Uncharacterized protein</fullName>
    </submittedName>
</protein>
<proteinExistence type="predicted"/>
<dbReference type="RefSeq" id="YP_009361984.1">
    <property type="nucleotide sequence ID" value="NC_034450.1"/>
</dbReference>
<name>A0A0D3R1J6_9RHAB</name>
<keyword evidence="2" id="KW-0812">Transmembrane</keyword>
<feature type="transmembrane region" description="Helical" evidence="2">
    <location>
        <begin position="29"/>
        <end position="48"/>
    </location>
</feature>
<dbReference type="KEGG" id="vg:32707900"/>
<reference evidence="3 4" key="1">
    <citation type="journal article" date="2015" name="PLoS Pathog.">
        <title>Evolution of genome size and complexity in the rhabdoviridae.</title>
        <authorList>
            <person name="Walker P.J."/>
            <person name="Firth C."/>
            <person name="Widen S.G."/>
            <person name="Blasdell K.R."/>
            <person name="Guzman H."/>
            <person name="Wood T.G."/>
            <person name="Paradkar P.N."/>
            <person name="Holmes E.C."/>
            <person name="Tesh R.B."/>
            <person name="Vasilakis N."/>
        </authorList>
    </citation>
    <scope>NUCLEOTIDE SEQUENCE [LARGE SCALE GENOMIC DNA]</scope>
    <source>
        <strain evidence="3">MP6186</strain>
    </source>
</reference>
<dbReference type="Proteomes" id="UP000166209">
    <property type="component" value="Segment"/>
</dbReference>
<evidence type="ECO:0000256" key="1">
    <source>
        <dbReference type="SAM" id="MobiDB-lite"/>
    </source>
</evidence>
<feature type="region of interest" description="Disordered" evidence="1">
    <location>
        <begin position="68"/>
        <end position="100"/>
    </location>
</feature>
<organism evidence="3 4">
    <name type="scientific">Kamese virus</name>
    <dbReference type="NCBI Taxonomy" id="200402"/>
    <lineage>
        <taxon>Viruses</taxon>
        <taxon>Riboviria</taxon>
        <taxon>Orthornavirae</taxon>
        <taxon>Negarnaviricota</taxon>
        <taxon>Haploviricotina</taxon>
        <taxon>Monjiviricetes</taxon>
        <taxon>Mononegavirales</taxon>
        <taxon>Rhabdoviridae</taxon>
        <taxon>Alpharhabdovirinae</taxon>
        <taxon>Hapavirus</taxon>
        <taxon>Hapavirus kamese</taxon>
    </lineage>
</organism>
<keyword evidence="2" id="KW-1133">Transmembrane helix</keyword>
<accession>A0A0D3R1J6</accession>